<proteinExistence type="inferred from homology"/>
<evidence type="ECO:0000313" key="8">
    <source>
        <dbReference type="EMBL" id="THU39262.1"/>
    </source>
</evidence>
<dbReference type="GO" id="GO:0006520">
    <property type="term" value="P:amino acid metabolic process"/>
    <property type="evidence" value="ECO:0007669"/>
    <property type="project" value="InterPro"/>
</dbReference>
<organism evidence="8 9">
    <name type="scientific">Niastella caeni</name>
    <dbReference type="NCBI Taxonomy" id="2569763"/>
    <lineage>
        <taxon>Bacteria</taxon>
        <taxon>Pseudomonadati</taxon>
        <taxon>Bacteroidota</taxon>
        <taxon>Chitinophagia</taxon>
        <taxon>Chitinophagales</taxon>
        <taxon>Chitinophagaceae</taxon>
        <taxon>Niastella</taxon>
    </lineage>
</organism>
<evidence type="ECO:0000256" key="5">
    <source>
        <dbReference type="ARBA" id="ARBA00023239"/>
    </source>
</evidence>
<name>A0A4S8I0T0_9BACT</name>
<dbReference type="PANTHER" id="PTHR45677:SF8">
    <property type="entry name" value="CYSTEINE SULFINIC ACID DECARBOXYLASE"/>
    <property type="match status" value="1"/>
</dbReference>
<dbReference type="PRINTS" id="PR00800">
    <property type="entry name" value="YHDCRBOXLASE"/>
</dbReference>
<dbReference type="Proteomes" id="UP000306918">
    <property type="component" value="Unassembled WGS sequence"/>
</dbReference>
<comment type="cofactor">
    <cofactor evidence="1 6 7">
        <name>pyridoxal 5'-phosphate</name>
        <dbReference type="ChEBI" id="CHEBI:597326"/>
    </cofactor>
</comment>
<dbReference type="GO" id="GO:0016831">
    <property type="term" value="F:carboxy-lyase activity"/>
    <property type="evidence" value="ECO:0007669"/>
    <property type="project" value="UniProtKB-KW"/>
</dbReference>
<feature type="modified residue" description="N6-(pyridoxal phosphate)lysine" evidence="6">
    <location>
        <position position="328"/>
    </location>
</feature>
<dbReference type="CDD" id="cd06450">
    <property type="entry name" value="DOPA_deC_like"/>
    <property type="match status" value="1"/>
</dbReference>
<dbReference type="InterPro" id="IPR015421">
    <property type="entry name" value="PyrdxlP-dep_Trfase_major"/>
</dbReference>
<evidence type="ECO:0000256" key="6">
    <source>
        <dbReference type="PIRSR" id="PIRSR602129-50"/>
    </source>
</evidence>
<dbReference type="InterPro" id="IPR015422">
    <property type="entry name" value="PyrdxlP-dep_Trfase_small"/>
</dbReference>
<dbReference type="InterPro" id="IPR010977">
    <property type="entry name" value="Aromatic_deC"/>
</dbReference>
<evidence type="ECO:0000313" key="9">
    <source>
        <dbReference type="Proteomes" id="UP000306918"/>
    </source>
</evidence>
<evidence type="ECO:0000256" key="2">
    <source>
        <dbReference type="ARBA" id="ARBA00009533"/>
    </source>
</evidence>
<dbReference type="InterPro" id="IPR015424">
    <property type="entry name" value="PyrdxlP-dep_Trfase"/>
</dbReference>
<keyword evidence="3" id="KW-0210">Decarboxylase</keyword>
<dbReference type="EMBL" id="STFF01000003">
    <property type="protein sequence ID" value="THU39262.1"/>
    <property type="molecule type" value="Genomic_DNA"/>
</dbReference>
<dbReference type="Gene3D" id="3.40.640.10">
    <property type="entry name" value="Type I PLP-dependent aspartate aminotransferase-like (Major domain)"/>
    <property type="match status" value="1"/>
</dbReference>
<accession>A0A4S8I0T0</accession>
<dbReference type="InterPro" id="IPR002129">
    <property type="entry name" value="PyrdxlP-dep_de-COase"/>
</dbReference>
<dbReference type="AlphaFoldDB" id="A0A4S8I0T0"/>
<dbReference type="PANTHER" id="PTHR45677">
    <property type="entry name" value="GLUTAMATE DECARBOXYLASE-RELATED"/>
    <property type="match status" value="1"/>
</dbReference>
<dbReference type="SUPFAM" id="SSF53383">
    <property type="entry name" value="PLP-dependent transferases"/>
    <property type="match status" value="1"/>
</dbReference>
<gene>
    <name evidence="8" type="ORF">FAM09_12170</name>
</gene>
<protein>
    <submittedName>
        <fullName evidence="8">Decarboxylase</fullName>
    </submittedName>
</protein>
<dbReference type="OrthoDB" id="9803665at2"/>
<sequence length="519" mass="58565">MEKQTLISLYATELPGHETDDNACNDIFHENTETEYRLAIRAAAEQVSGFLKNTKKPFSGIKPATLLEEFEDISLDNPLPDYKSLFDEVNALYIKHATAFHLPQYIAHLNCPVVIPALAAEVIISAINSSQDTYDQSAGGTFIERRLIDWTGQQIGYNEQCDGVFTGGGSQSNLMGLLLARDYYALTYLNHNIKLQGHPANANKFRIFVSEKAHFSNHKNASLMGLGEQSIVKIATDERFRMDAALLEQAIQLEIEQGNIPIAIVGTAGTTDFGNIDPLQEIGRIAERYNLWFHIDAAYGCGLLLSEKYRYLLNGIEQADSVTIDYHKSFFQPISSSAFLVKNKLHLNIIRHHADYLNPKEQDYDELPAQINKSITQSTRRFDALKLWFTLRLMGKQKLGQYTDRIIDTTEQAACLIESSNHFDLLSHSDLGVLVFRYVPQLVPAIDVCAMNLYIKQTMFFNGEVLVASTRVNGQFYLKFTILNPLTTIKHIQNILTIIKKHGKDYEQRRHTPAHSGTN</sequence>
<comment type="similarity">
    <text evidence="2 7">Belongs to the group II decarboxylase family.</text>
</comment>
<dbReference type="RefSeq" id="WP_136577394.1">
    <property type="nucleotide sequence ID" value="NZ_STFF01000003.1"/>
</dbReference>
<comment type="caution">
    <text evidence="8">The sequence shown here is derived from an EMBL/GenBank/DDBJ whole genome shotgun (WGS) entry which is preliminary data.</text>
</comment>
<dbReference type="GO" id="GO:0005737">
    <property type="term" value="C:cytoplasm"/>
    <property type="evidence" value="ECO:0007669"/>
    <property type="project" value="TreeGrafter"/>
</dbReference>
<dbReference type="Pfam" id="PF00282">
    <property type="entry name" value="Pyridoxal_deC"/>
    <property type="match status" value="1"/>
</dbReference>
<keyword evidence="4 6" id="KW-0663">Pyridoxal phosphate</keyword>
<keyword evidence="9" id="KW-1185">Reference proteome</keyword>
<evidence type="ECO:0000256" key="1">
    <source>
        <dbReference type="ARBA" id="ARBA00001933"/>
    </source>
</evidence>
<keyword evidence="5 7" id="KW-0456">Lyase</keyword>
<reference evidence="8 9" key="1">
    <citation type="submission" date="2019-04" db="EMBL/GenBank/DDBJ databases">
        <title>Niastella caeni sp. nov., isolated from activated sludge.</title>
        <authorList>
            <person name="Sheng M."/>
        </authorList>
    </citation>
    <scope>NUCLEOTIDE SEQUENCE [LARGE SCALE GENOMIC DNA]</scope>
    <source>
        <strain evidence="8 9">HX-2-15</strain>
    </source>
</reference>
<dbReference type="Gene3D" id="1.20.1650.10">
    <property type="entry name" value="PLP-dependent transferases"/>
    <property type="match status" value="1"/>
</dbReference>
<evidence type="ECO:0000256" key="7">
    <source>
        <dbReference type="RuleBase" id="RU000382"/>
    </source>
</evidence>
<dbReference type="GO" id="GO:0019752">
    <property type="term" value="P:carboxylic acid metabolic process"/>
    <property type="evidence" value="ECO:0007669"/>
    <property type="project" value="InterPro"/>
</dbReference>
<dbReference type="Gene3D" id="3.90.1150.10">
    <property type="entry name" value="Aspartate Aminotransferase, domain 1"/>
    <property type="match status" value="1"/>
</dbReference>
<evidence type="ECO:0000256" key="4">
    <source>
        <dbReference type="ARBA" id="ARBA00022898"/>
    </source>
</evidence>
<evidence type="ECO:0000256" key="3">
    <source>
        <dbReference type="ARBA" id="ARBA00022793"/>
    </source>
</evidence>
<dbReference type="GO" id="GO:0030170">
    <property type="term" value="F:pyridoxal phosphate binding"/>
    <property type="evidence" value="ECO:0007669"/>
    <property type="project" value="InterPro"/>
</dbReference>